<dbReference type="RefSeq" id="WP_413677179.1">
    <property type="nucleotide sequence ID" value="NZ_CP138967.1"/>
</dbReference>
<protein>
    <submittedName>
        <fullName evidence="1">Uncharacterized protein</fullName>
    </submittedName>
</protein>
<organism evidence="1 2">
    <name type="scientific">Prochlorococcus marinus str. PAC1</name>
    <dbReference type="NCBI Taxonomy" id="59924"/>
    <lineage>
        <taxon>Bacteria</taxon>
        <taxon>Bacillati</taxon>
        <taxon>Cyanobacteriota</taxon>
        <taxon>Cyanophyceae</taxon>
        <taxon>Synechococcales</taxon>
        <taxon>Prochlorococcaceae</taxon>
        <taxon>Prochlorococcus</taxon>
    </lineage>
</organism>
<dbReference type="EMBL" id="JNAX01000005">
    <property type="protein sequence ID" value="KGG21651.1"/>
    <property type="molecule type" value="Genomic_DNA"/>
</dbReference>
<comment type="caution">
    <text evidence="1">The sequence shown here is derived from an EMBL/GenBank/DDBJ whole genome shotgun (WGS) entry which is preliminary data.</text>
</comment>
<evidence type="ECO:0000313" key="2">
    <source>
        <dbReference type="Proteomes" id="UP000030392"/>
    </source>
</evidence>
<gene>
    <name evidence="1" type="ORF">EV03_0389</name>
</gene>
<dbReference type="Proteomes" id="UP000030392">
    <property type="component" value="Unassembled WGS sequence"/>
</dbReference>
<evidence type="ECO:0000313" key="1">
    <source>
        <dbReference type="EMBL" id="KGG21651.1"/>
    </source>
</evidence>
<dbReference type="AlphaFoldDB" id="A0A0A2C5M9"/>
<accession>A0A0A2C5M9</accession>
<proteinExistence type="predicted"/>
<reference evidence="2" key="1">
    <citation type="journal article" date="2014" name="Sci. Data">
        <title>Genomes of diverse isolates of the marine cyanobacterium Prochlorococcus.</title>
        <authorList>
            <person name="Biller S."/>
            <person name="Berube P."/>
            <person name="Thompson J."/>
            <person name="Kelly L."/>
            <person name="Roggensack S."/>
            <person name="Awad L."/>
            <person name="Roache-Johnson K."/>
            <person name="Ding H."/>
            <person name="Giovannoni S.J."/>
            <person name="Moore L.R."/>
            <person name="Chisholm S.W."/>
        </authorList>
    </citation>
    <scope>NUCLEOTIDE SEQUENCE [LARGE SCALE GENOMIC DNA]</scope>
    <source>
        <strain evidence="2">PAC1</strain>
    </source>
</reference>
<sequence>MTRNDPKKSLLDVKIKSTRTIGNQTYNLYTKQTVKIETYKNKIKNYQVIDEESILNSQKSSLIVKIISPDKVLTGERYEINLIIERPLDNSLTASGMIVLKNNEKMILSNDLFGIKPNQSGGLFKYIQAPLEPGSQTISAIISHPEGIYSFTKKIKVGL</sequence>
<name>A0A0A2C5M9_PROMR</name>